<dbReference type="EMBL" id="PEWA01000008">
    <property type="protein sequence ID" value="PIU73780.1"/>
    <property type="molecule type" value="Genomic_DNA"/>
</dbReference>
<reference evidence="2" key="1">
    <citation type="submission" date="2017-09" db="EMBL/GenBank/DDBJ databases">
        <title>Depth-based differentiation of microbial function through sediment-hosted aquifers and enrichment of novel symbionts in the deep terrestrial subsurface.</title>
        <authorList>
            <person name="Probst A.J."/>
            <person name="Ladd B."/>
            <person name="Jarett J.K."/>
            <person name="Geller-Mcgrath D.E."/>
            <person name="Sieber C.M.K."/>
            <person name="Emerson J.B."/>
            <person name="Anantharaman K."/>
            <person name="Thomas B.C."/>
            <person name="Malmstrom R."/>
            <person name="Stieglmeier M."/>
            <person name="Klingl A."/>
            <person name="Woyke T."/>
            <person name="Ryan C.M."/>
            <person name="Banfield J.F."/>
        </authorList>
    </citation>
    <scope>NUCLEOTIDE SEQUENCE [LARGE SCALE GENOMIC DNA]</scope>
</reference>
<organism evidence="1 2">
    <name type="scientific">Candidatus Shapirobacteria bacterium CG06_land_8_20_14_3_00_40_12</name>
    <dbReference type="NCBI Taxonomy" id="1974881"/>
    <lineage>
        <taxon>Bacteria</taxon>
        <taxon>Candidatus Shapironibacteriota</taxon>
    </lineage>
</organism>
<gene>
    <name evidence="1" type="ORF">COS78_00570</name>
</gene>
<name>A0A2M7AT26_9BACT</name>
<dbReference type="Proteomes" id="UP000231407">
    <property type="component" value="Unassembled WGS sequence"/>
</dbReference>
<sequence>MVRKFFRVCEKKFQKNWTNFTGNSMIQKFYGIGNNTQTVGNIILIFGGNLSRIKLDQYVTSVSYSWVFMPKDAIKL</sequence>
<protein>
    <submittedName>
        <fullName evidence="1">Uncharacterized protein</fullName>
    </submittedName>
</protein>
<dbReference type="AlphaFoldDB" id="A0A2M7AT26"/>
<evidence type="ECO:0000313" key="2">
    <source>
        <dbReference type="Proteomes" id="UP000231407"/>
    </source>
</evidence>
<proteinExistence type="predicted"/>
<accession>A0A2M7AT26</accession>
<evidence type="ECO:0000313" key="1">
    <source>
        <dbReference type="EMBL" id="PIU73780.1"/>
    </source>
</evidence>
<comment type="caution">
    <text evidence="1">The sequence shown here is derived from an EMBL/GenBank/DDBJ whole genome shotgun (WGS) entry which is preliminary data.</text>
</comment>